<organism evidence="1 2">
    <name type="scientific">Naganishia onofrii</name>
    <dbReference type="NCBI Taxonomy" id="1851511"/>
    <lineage>
        <taxon>Eukaryota</taxon>
        <taxon>Fungi</taxon>
        <taxon>Dikarya</taxon>
        <taxon>Basidiomycota</taxon>
        <taxon>Agaricomycotina</taxon>
        <taxon>Tremellomycetes</taxon>
        <taxon>Filobasidiales</taxon>
        <taxon>Filobasidiaceae</taxon>
        <taxon>Naganishia</taxon>
    </lineage>
</organism>
<evidence type="ECO:0000313" key="2">
    <source>
        <dbReference type="Proteomes" id="UP001234202"/>
    </source>
</evidence>
<protein>
    <submittedName>
        <fullName evidence="1">Uncharacterized protein</fullName>
    </submittedName>
</protein>
<reference evidence="1" key="1">
    <citation type="submission" date="2023-04" db="EMBL/GenBank/DDBJ databases">
        <title>Draft Genome sequencing of Naganishia species isolated from polar environments using Oxford Nanopore Technology.</title>
        <authorList>
            <person name="Leo P."/>
            <person name="Venkateswaran K."/>
        </authorList>
    </citation>
    <scope>NUCLEOTIDE SEQUENCE</scope>
    <source>
        <strain evidence="1">DBVPG 5303</strain>
    </source>
</reference>
<accession>A0ACC2XWP5</accession>
<name>A0ACC2XWP5_9TREE</name>
<gene>
    <name evidence="1" type="ORF">QFC24_001332</name>
</gene>
<sequence length="1213" mass="131182">MSFKSYVYVFFFGGVVLPTTVIGLTLYYIFHVYTVPYTPGEAARKVSSLLSNNGTEKATVASNSEKSIPEAGKHEVLHKPSSEKTVFPAPKRSIRPLAGWMIVRRDFYGREHAPSSGGRDIQSNTPEDTVSGSGTATPSSLTSGGMTTAAARYSSIIKDSYLSFARGSNNADPNATPDTQTASKSGSASTSSGMQERVFAVLKGKVLFLYFNETKSDCLGALDIEAFSVGISRGDEDDEEKDGDSHSGAEKAKMREGELFGKRNAIVLRSVPRLEEADPQSSPNRKRRSGSGLSRSNSSRSSKPSISGMPSLATFDELDGTRPKITRKSTPSAATELKHLSAEARARVDPDASRPPAITALTRDMDNGTSGVPIPGQSDLADASAARDKTILEVETEEKEKRRKEKMVRERRRTKIEGRPWYLFLRSNIKMEEWYHALLSISTPTVPSPSALDDLDEQTKKALEKLTPRPGFEEIFSRDDMKRLLDKLNTDPDQGNIRWLNGLIGRLFLGICKTAAVEAFIIERAMKKINKTKMPSWLEYIRIDEVDVGTAPPTFSNPMLKELGEDGVYAADINLDYEGEVRLKVSAAGSFSIRGTNLGRATAQLNVRILSIKGNLRFKINKPPSNRIWWCFSEPPQIVMHVEPILASRKMQLNALTRVIEKQIRDGIAEACVMPCYDDIPFFDTSNMRHRGGIFNDFAKQQGPGTVPISTEMTAEGLEPKAIPPHGAGAKPSTTISAVPPSMWAAALDPSARLAKGDISSHADTRSLRSDLDPPVDGPLTAGLAKSLSGGTKKWFAGRSGSGDVPAPSASALSSDNEPTKVHSRTGSFGSVPRPAVSKPTLDHYYLDADHAITSSPTAERSVDNVAHARSRSAEPEALLDNPSVHLSPLASDNREDCTHQLDTNTGSLSSEQTPGSLMETIRIRAKDKQALQTSVNQAKDAMRKWGTNWAAKRNLPLANTPEPGEESTPVAKNVLVDRSISTASPSAAQLKTEPRPVEMPRSGLTLKERLANVTQLATSPPDRHARHSTESERSSWGGYLSQSLDSDDIAEAARHPAKRDTRPAAQHPSLKEIQVTPPKIPERPNAGKAASHASKPVLPMSTTSTLVPSTSNASAPPLPPRLNDTAKVEYAHSTSLEHTSPTSPATTMKYRHPDAIPPSLPSRTTISYRASPRGGEDLGLSSPHPAPPLPKAEAALKGVIASTTRADDKPAV</sequence>
<dbReference type="Proteomes" id="UP001234202">
    <property type="component" value="Unassembled WGS sequence"/>
</dbReference>
<evidence type="ECO:0000313" key="1">
    <source>
        <dbReference type="EMBL" id="KAJ9127097.1"/>
    </source>
</evidence>
<dbReference type="EMBL" id="JASBWV010000003">
    <property type="protein sequence ID" value="KAJ9127097.1"/>
    <property type="molecule type" value="Genomic_DNA"/>
</dbReference>
<keyword evidence="2" id="KW-1185">Reference proteome</keyword>
<proteinExistence type="predicted"/>
<comment type="caution">
    <text evidence="1">The sequence shown here is derived from an EMBL/GenBank/DDBJ whole genome shotgun (WGS) entry which is preliminary data.</text>
</comment>